<protein>
    <submittedName>
        <fullName evidence="1">Uncharacterized protein</fullName>
    </submittedName>
</protein>
<sequence>MKYLVINMTCDRPRLEQFLREYSGAPWERVQGIEANPAWWSYAEALGWAGDALESWAKGSIRGRVRAPLWGTIGCAIAHRICLTIAAHSDGAVIFPDDAVNPRGLEITQVVESALDLAPPGCGWIKLKNHFPRYTGRWTGDGFRELEPISRREAIRANNGSAGVIVTANAAEEILSKMPKLTSNHVDYDLRSMSSKVSGGCWELCGTGFNVARASRRVSTRRQLDQAALLP</sequence>
<evidence type="ECO:0000313" key="1">
    <source>
        <dbReference type="EMBL" id="MBB5351065.1"/>
    </source>
</evidence>
<evidence type="ECO:0000313" key="2">
    <source>
        <dbReference type="Proteomes" id="UP000557717"/>
    </source>
</evidence>
<keyword evidence="2" id="KW-1185">Reference proteome</keyword>
<proteinExistence type="predicted"/>
<dbReference type="AlphaFoldDB" id="A0A840UZ97"/>
<comment type="caution">
    <text evidence="1">The sequence shown here is derived from an EMBL/GenBank/DDBJ whole genome shotgun (WGS) entry which is preliminary data.</text>
</comment>
<name>A0A840UZ97_9BACT</name>
<accession>A0A840UZ97</accession>
<dbReference type="RefSeq" id="WP_184016915.1">
    <property type="nucleotide sequence ID" value="NZ_JACHFD010000005.1"/>
</dbReference>
<gene>
    <name evidence="1" type="ORF">HNR46_001299</name>
</gene>
<organism evidence="1 2">
    <name type="scientific">Haloferula luteola</name>
    <dbReference type="NCBI Taxonomy" id="595692"/>
    <lineage>
        <taxon>Bacteria</taxon>
        <taxon>Pseudomonadati</taxon>
        <taxon>Verrucomicrobiota</taxon>
        <taxon>Verrucomicrobiia</taxon>
        <taxon>Verrucomicrobiales</taxon>
        <taxon>Verrucomicrobiaceae</taxon>
        <taxon>Haloferula</taxon>
    </lineage>
</organism>
<dbReference type="EMBL" id="JACHFD010000005">
    <property type="protein sequence ID" value="MBB5351065.1"/>
    <property type="molecule type" value="Genomic_DNA"/>
</dbReference>
<dbReference type="Proteomes" id="UP000557717">
    <property type="component" value="Unassembled WGS sequence"/>
</dbReference>
<reference evidence="1 2" key="1">
    <citation type="submission" date="2020-08" db="EMBL/GenBank/DDBJ databases">
        <title>Genomic Encyclopedia of Type Strains, Phase IV (KMG-IV): sequencing the most valuable type-strain genomes for metagenomic binning, comparative biology and taxonomic classification.</title>
        <authorList>
            <person name="Goeker M."/>
        </authorList>
    </citation>
    <scope>NUCLEOTIDE SEQUENCE [LARGE SCALE GENOMIC DNA]</scope>
    <source>
        <strain evidence="1 2">YC6886</strain>
    </source>
</reference>